<dbReference type="SUPFAM" id="SSF51735">
    <property type="entry name" value="NAD(P)-binding Rossmann-fold domains"/>
    <property type="match status" value="1"/>
</dbReference>
<protein>
    <submittedName>
        <fullName evidence="4">Epimerase</fullName>
    </submittedName>
</protein>
<dbReference type="Proteomes" id="UP000027866">
    <property type="component" value="Unassembled WGS sequence"/>
</dbReference>
<dbReference type="GO" id="GO:0016616">
    <property type="term" value="F:oxidoreductase activity, acting on the CH-OH group of donors, NAD or NADP as acceptor"/>
    <property type="evidence" value="ECO:0007669"/>
    <property type="project" value="TreeGrafter"/>
</dbReference>
<dbReference type="KEGG" id="elq:Ga0102493_112764"/>
<evidence type="ECO:0000256" key="2">
    <source>
        <dbReference type="ARBA" id="ARBA00023445"/>
    </source>
</evidence>
<dbReference type="SMART" id="SM00822">
    <property type="entry name" value="PKS_KR"/>
    <property type="match status" value="1"/>
</dbReference>
<keyword evidence="1" id="KW-0560">Oxidoreductase</keyword>
<reference evidence="4 5" key="1">
    <citation type="submission" date="2014-04" db="EMBL/GenBank/DDBJ databases">
        <title>A comprehensive comparison of genomes of Erythrobacter spp. Strains.</title>
        <authorList>
            <person name="Zheng Q."/>
        </authorList>
    </citation>
    <scope>NUCLEOTIDE SEQUENCE [LARGE SCALE GENOMIC DNA]</scope>
    <source>
        <strain evidence="4 5">DSM 8509</strain>
    </source>
</reference>
<dbReference type="PANTHER" id="PTHR10366:SF564">
    <property type="entry name" value="STEROL-4-ALPHA-CARBOXYLATE 3-DEHYDROGENASE, DECARBOXYLATING"/>
    <property type="match status" value="1"/>
</dbReference>
<dbReference type="InterPro" id="IPR036291">
    <property type="entry name" value="NAD(P)-bd_dom_sf"/>
</dbReference>
<evidence type="ECO:0000256" key="1">
    <source>
        <dbReference type="ARBA" id="ARBA00023002"/>
    </source>
</evidence>
<name>A0A074MUQ5_9SPHN</name>
<feature type="domain" description="Ketoreductase" evidence="3">
    <location>
        <begin position="3"/>
        <end position="152"/>
    </location>
</feature>
<dbReference type="RefSeq" id="WP_034901064.1">
    <property type="nucleotide sequence ID" value="NZ_CP017057.1"/>
</dbReference>
<proteinExistence type="inferred from homology"/>
<dbReference type="InterPro" id="IPR001509">
    <property type="entry name" value="Epimerase_deHydtase"/>
</dbReference>
<dbReference type="Pfam" id="PF01370">
    <property type="entry name" value="Epimerase"/>
    <property type="match status" value="1"/>
</dbReference>
<dbReference type="FunFam" id="3.40.50.720:FF:000336">
    <property type="entry name" value="Aldehyde reductase"/>
    <property type="match status" value="1"/>
</dbReference>
<dbReference type="PANTHER" id="PTHR10366">
    <property type="entry name" value="NAD DEPENDENT EPIMERASE/DEHYDRATASE"/>
    <property type="match status" value="1"/>
</dbReference>
<sequence length="342" mass="37663">MAETVLVTGGTGYIAGEIIDLLLRSGKTVHTTVRNRSKSEPRLRDRWRDAGEALRVFEADLENDSGWAEAMEDCDAVAHVASPFPLKTPKHPDELVKPARAGALRALECAKKAGVTRFVLTSSAAAIAYGHPPGRDHFTEEDWTVLENPDVPPYHRSKTVAEKASREWVAQNAPDMAFCSINPVAVLGPVHDDDLSTSIELVRKLLTGEIPALPDAGFGIVDVRDVALAHVRALDAPPEAVRGERFAVSDRFLWMRDIAEVLRERVPDLARKVPERRLPSFVVRMLAPFMADIRQVKTELGRHRDVSGDHAREVLGIDYITAVDSIEATARSLVEKGIVDPR</sequence>
<comment type="similarity">
    <text evidence="2">Belongs to the NAD(P)-dependent epimerase/dehydratase family. Dihydroflavonol-4-reductase subfamily.</text>
</comment>
<dbReference type="PATRIC" id="fig|39960.10.peg.1860"/>
<dbReference type="InterPro" id="IPR050425">
    <property type="entry name" value="NAD(P)_dehydrat-like"/>
</dbReference>
<evidence type="ECO:0000313" key="5">
    <source>
        <dbReference type="Proteomes" id="UP000027866"/>
    </source>
</evidence>
<organism evidence="4 5">
    <name type="scientific">Erythrobacter litoralis</name>
    <dbReference type="NCBI Taxonomy" id="39960"/>
    <lineage>
        <taxon>Bacteria</taxon>
        <taxon>Pseudomonadati</taxon>
        <taxon>Pseudomonadota</taxon>
        <taxon>Alphaproteobacteria</taxon>
        <taxon>Sphingomonadales</taxon>
        <taxon>Erythrobacteraceae</taxon>
        <taxon>Erythrobacter/Porphyrobacter group</taxon>
        <taxon>Erythrobacter</taxon>
    </lineage>
</organism>
<keyword evidence="5" id="KW-1185">Reference proteome</keyword>
<dbReference type="EMBL" id="JMIX01000003">
    <property type="protein sequence ID" value="KEO98746.1"/>
    <property type="molecule type" value="Genomic_DNA"/>
</dbReference>
<dbReference type="InterPro" id="IPR057326">
    <property type="entry name" value="KR_dom"/>
</dbReference>
<accession>A0A074MUQ5</accession>
<evidence type="ECO:0000259" key="3">
    <source>
        <dbReference type="SMART" id="SM00822"/>
    </source>
</evidence>
<dbReference type="Gene3D" id="3.40.50.720">
    <property type="entry name" value="NAD(P)-binding Rossmann-like Domain"/>
    <property type="match status" value="1"/>
</dbReference>
<dbReference type="OrthoDB" id="9778052at2"/>
<evidence type="ECO:0000313" key="4">
    <source>
        <dbReference type="EMBL" id="KEO98746.1"/>
    </source>
</evidence>
<gene>
    <name evidence="4" type="ORF">EH32_06470</name>
</gene>
<dbReference type="AlphaFoldDB" id="A0A074MUQ5"/>
<comment type="caution">
    <text evidence="4">The sequence shown here is derived from an EMBL/GenBank/DDBJ whole genome shotgun (WGS) entry which is preliminary data.</text>
</comment>